<proteinExistence type="inferred from homology"/>
<dbReference type="Gene3D" id="1.20.1500.10">
    <property type="entry name" value="YheA/YmcA-like"/>
    <property type="match status" value="1"/>
</dbReference>
<dbReference type="Proteomes" id="UP000626244">
    <property type="component" value="Unassembled WGS sequence"/>
</dbReference>
<dbReference type="AlphaFoldDB" id="A0A8J3AIP5"/>
<organism evidence="2 3">
    <name type="scientific">Gottfriedia solisilvae</name>
    <dbReference type="NCBI Taxonomy" id="1516104"/>
    <lineage>
        <taxon>Bacteria</taxon>
        <taxon>Bacillati</taxon>
        <taxon>Bacillota</taxon>
        <taxon>Bacilli</taxon>
        <taxon>Bacillales</taxon>
        <taxon>Bacillaceae</taxon>
        <taxon>Gottfriedia</taxon>
    </lineage>
</organism>
<dbReference type="HAMAP" id="MF_01526">
    <property type="entry name" value="UPF0342"/>
    <property type="match status" value="1"/>
</dbReference>
<dbReference type="InterPro" id="IPR023378">
    <property type="entry name" value="YheA/YmcA-like_dom_sf"/>
</dbReference>
<dbReference type="Pfam" id="PF06133">
    <property type="entry name" value="Com_YlbF"/>
    <property type="match status" value="1"/>
</dbReference>
<name>A0A8J3AIP5_9BACI</name>
<dbReference type="SUPFAM" id="SSF158622">
    <property type="entry name" value="YheA/YmcA-like"/>
    <property type="match status" value="1"/>
</dbReference>
<comment type="caution">
    <text evidence="2">The sequence shown here is derived from an EMBL/GenBank/DDBJ whole genome shotgun (WGS) entry which is preliminary data.</text>
</comment>
<protein>
    <recommendedName>
        <fullName evidence="1">UPF0342 protein GCM10007380_26370</fullName>
    </recommendedName>
</protein>
<evidence type="ECO:0000313" key="2">
    <source>
        <dbReference type="EMBL" id="GGI15118.1"/>
    </source>
</evidence>
<evidence type="ECO:0000256" key="1">
    <source>
        <dbReference type="HAMAP-Rule" id="MF_01526"/>
    </source>
</evidence>
<evidence type="ECO:0000313" key="3">
    <source>
        <dbReference type="Proteomes" id="UP000626244"/>
    </source>
</evidence>
<sequence>MSVNIHDIAYSLQNALNEHPDLKNLQSLYAQILADPNAKPLFSEFQNFQMTMQQKMMQGAQISPEESTQAQALMAKVSQNPLISNLMQAEQRMNLVIQDLNKIIMKPLEDLYSSLNR</sequence>
<keyword evidence="3" id="KW-1185">Reference proteome</keyword>
<comment type="similarity">
    <text evidence="1">Belongs to the UPF0342 family.</text>
</comment>
<dbReference type="RefSeq" id="WP_087999905.1">
    <property type="nucleotide sequence ID" value="NZ_BMHB01000001.1"/>
</dbReference>
<accession>A0A8J3AIP5</accession>
<dbReference type="EMBL" id="BMHB01000001">
    <property type="protein sequence ID" value="GGI15118.1"/>
    <property type="molecule type" value="Genomic_DNA"/>
</dbReference>
<reference evidence="3" key="1">
    <citation type="journal article" date="2019" name="Int. J. Syst. Evol. Microbiol.">
        <title>The Global Catalogue of Microorganisms (GCM) 10K type strain sequencing project: providing services to taxonomists for standard genome sequencing and annotation.</title>
        <authorList>
            <consortium name="The Broad Institute Genomics Platform"/>
            <consortium name="The Broad Institute Genome Sequencing Center for Infectious Disease"/>
            <person name="Wu L."/>
            <person name="Ma J."/>
        </authorList>
    </citation>
    <scope>NUCLEOTIDE SEQUENCE [LARGE SCALE GENOMIC DNA]</scope>
    <source>
        <strain evidence="3">CGMCC 1.14993</strain>
    </source>
</reference>
<dbReference type="OrthoDB" id="9811402at2"/>
<dbReference type="InterPro" id="IPR010368">
    <property type="entry name" value="Com_YlbF"/>
</dbReference>
<gene>
    <name evidence="2" type="ORF">GCM10007380_26370</name>
</gene>